<evidence type="ECO:0000256" key="2">
    <source>
        <dbReference type="ARBA" id="ARBA00022679"/>
    </source>
</evidence>
<evidence type="ECO:0000256" key="1">
    <source>
        <dbReference type="ARBA" id="ARBA00010688"/>
    </source>
</evidence>
<dbReference type="InterPro" id="IPR002173">
    <property type="entry name" value="Carboh/pur_kinase_PfkB_CS"/>
</dbReference>
<dbReference type="PANTHER" id="PTHR46566">
    <property type="entry name" value="1-PHOSPHOFRUCTOKINASE-RELATED"/>
    <property type="match status" value="1"/>
</dbReference>
<dbReference type="Gene3D" id="3.40.1190.20">
    <property type="match status" value="1"/>
</dbReference>
<dbReference type="EC" id="2.7.1.144" evidence="8"/>
<evidence type="ECO:0000313" key="9">
    <source>
        <dbReference type="Proteomes" id="UP000594463"/>
    </source>
</evidence>
<dbReference type="EMBL" id="CP065383">
    <property type="protein sequence ID" value="QPM67363.1"/>
    <property type="molecule type" value="Genomic_DNA"/>
</dbReference>
<reference evidence="8 9" key="1">
    <citation type="journal article" date="2021" name="Nat. Commun.">
        <title>Isolation of a member of the candidate phylum Atribacteria reveals a unique cell membrane structure.</title>
        <authorList>
            <person name="Taiki K."/>
            <person name="Nobu M.K."/>
            <person name="Kusada H."/>
            <person name="Meng X.-Y."/>
            <person name="Hosoki N."/>
            <person name="Uematsu K."/>
            <person name="Yoshioka H."/>
            <person name="Kamagata Y."/>
            <person name="Tamaki H."/>
        </authorList>
    </citation>
    <scope>NUCLEOTIDE SEQUENCE [LARGE SCALE GENOMIC DNA]</scope>
    <source>
        <strain evidence="8 9">RT761</strain>
    </source>
</reference>
<proteinExistence type="inferred from homology"/>
<gene>
    <name evidence="8" type="primary">lacC_1</name>
    <name evidence="8" type="ORF">RT761_00566</name>
</gene>
<evidence type="ECO:0000256" key="3">
    <source>
        <dbReference type="ARBA" id="ARBA00022741"/>
    </source>
</evidence>
<keyword evidence="2 6" id="KW-0808">Transferase</keyword>
<dbReference type="GO" id="GO:0005829">
    <property type="term" value="C:cytosol"/>
    <property type="evidence" value="ECO:0007669"/>
    <property type="project" value="TreeGrafter"/>
</dbReference>
<keyword evidence="5" id="KW-0067">ATP-binding</keyword>
<dbReference type="Pfam" id="PF00294">
    <property type="entry name" value="PfkB"/>
    <property type="match status" value="1"/>
</dbReference>
<dbReference type="PANTHER" id="PTHR46566:SF2">
    <property type="entry name" value="ATP-DEPENDENT 6-PHOSPHOFRUCTOKINASE ISOZYME 2"/>
    <property type="match status" value="1"/>
</dbReference>
<evidence type="ECO:0000256" key="4">
    <source>
        <dbReference type="ARBA" id="ARBA00022777"/>
    </source>
</evidence>
<keyword evidence="9" id="KW-1185">Reference proteome</keyword>
<protein>
    <submittedName>
        <fullName evidence="8">Tagatose-6-phosphate kinase</fullName>
        <ecNumber evidence="8">2.7.1.144</ecNumber>
    </submittedName>
</protein>
<dbReference type="GO" id="GO:0008443">
    <property type="term" value="F:phosphofructokinase activity"/>
    <property type="evidence" value="ECO:0007669"/>
    <property type="project" value="TreeGrafter"/>
</dbReference>
<comment type="similarity">
    <text evidence="1">Belongs to the carbohydrate kinase PfkB family.</text>
</comment>
<dbReference type="GO" id="GO:0009024">
    <property type="term" value="F:tagatose-6-phosphate kinase activity"/>
    <property type="evidence" value="ECO:0007669"/>
    <property type="project" value="UniProtKB-EC"/>
</dbReference>
<dbReference type="InterPro" id="IPR017583">
    <property type="entry name" value="Tagatose/fructose_Pkinase"/>
</dbReference>
<organism evidence="8 9">
    <name type="scientific">Atribacter laminatus</name>
    <dbReference type="NCBI Taxonomy" id="2847778"/>
    <lineage>
        <taxon>Bacteria</taxon>
        <taxon>Pseudomonadati</taxon>
        <taxon>Atribacterota</taxon>
        <taxon>Atribacteria</taxon>
        <taxon>Atribacterales</taxon>
        <taxon>Atribacteraceae</taxon>
        <taxon>Atribacter</taxon>
    </lineage>
</organism>
<sequence>MILVVCANPALDRLLVLTELNLDGVNRASQVEVTVAGKGINVARAIRTMGFDSHLYLFLGGDNGIKVANGLSKEYLPFDAWPTLGETRLTTVIHEEKMNRHTVVNEIGPLVPFGSSLTLIHSIEKQLKPDDYLILSGSLPRGVRRDFYSALIYIAQQKKAYSVLDSSGLPFSLALNSIPFLIKPNVKEAEEALGFAILSLDDKIKAVHCFQKLKIPLIILSDGPKGLVVGYHDEVFIVKADNTLRGGGFSIGSGDTLVGGVVAQLSQQADVQDAILFGTACGLANTFCSGAGVFNLDMAHQFMEHIFIEKYYSSKRR</sequence>
<dbReference type="AlphaFoldDB" id="A0A7T1AK20"/>
<keyword evidence="4 8" id="KW-0418">Kinase</keyword>
<dbReference type="Proteomes" id="UP000594463">
    <property type="component" value="Chromosome"/>
</dbReference>
<feature type="domain" description="Carbohydrate kinase PfkB" evidence="7">
    <location>
        <begin position="22"/>
        <end position="292"/>
    </location>
</feature>
<evidence type="ECO:0000256" key="5">
    <source>
        <dbReference type="ARBA" id="ARBA00022840"/>
    </source>
</evidence>
<dbReference type="PIRSF" id="PIRSF000535">
    <property type="entry name" value="1PFK/6PFK/LacC"/>
    <property type="match status" value="1"/>
</dbReference>
<dbReference type="RefSeq" id="WP_218112571.1">
    <property type="nucleotide sequence ID" value="NZ_CP065383.1"/>
</dbReference>
<evidence type="ECO:0000256" key="6">
    <source>
        <dbReference type="PIRNR" id="PIRNR000535"/>
    </source>
</evidence>
<dbReference type="NCBIfam" id="TIGR03168">
    <property type="entry name" value="1-PFK"/>
    <property type="match status" value="1"/>
</dbReference>
<dbReference type="PROSITE" id="PS00583">
    <property type="entry name" value="PFKB_KINASES_1"/>
    <property type="match status" value="1"/>
</dbReference>
<keyword evidence="3" id="KW-0547">Nucleotide-binding</keyword>
<dbReference type="GO" id="GO:0005524">
    <property type="term" value="F:ATP binding"/>
    <property type="evidence" value="ECO:0007669"/>
    <property type="project" value="UniProtKB-KW"/>
</dbReference>
<dbReference type="InterPro" id="IPR029056">
    <property type="entry name" value="Ribokinase-like"/>
</dbReference>
<accession>A0A7T1AK20</accession>
<evidence type="ECO:0000313" key="8">
    <source>
        <dbReference type="EMBL" id="QPM67363.1"/>
    </source>
</evidence>
<dbReference type="SUPFAM" id="SSF53613">
    <property type="entry name" value="Ribokinase-like"/>
    <property type="match status" value="1"/>
</dbReference>
<evidence type="ECO:0000259" key="7">
    <source>
        <dbReference type="Pfam" id="PF00294"/>
    </source>
</evidence>
<dbReference type="KEGG" id="alam:RT761_00566"/>
<dbReference type="InterPro" id="IPR011611">
    <property type="entry name" value="PfkB_dom"/>
</dbReference>
<name>A0A7T1AK20_ATRLM</name>